<reference evidence="2" key="1">
    <citation type="submission" date="2021-02" db="EMBL/GenBank/DDBJ databases">
        <authorList>
            <person name="Nowell W R."/>
        </authorList>
    </citation>
    <scope>NUCLEOTIDE SEQUENCE</scope>
</reference>
<name>A0A8S3EGH9_9BILA</name>
<accession>A0A8S3EGH9</accession>
<protein>
    <submittedName>
        <fullName evidence="2">Uncharacterized protein</fullName>
    </submittedName>
</protein>
<organism evidence="2 3">
    <name type="scientific">Rotaria magnacalcarata</name>
    <dbReference type="NCBI Taxonomy" id="392030"/>
    <lineage>
        <taxon>Eukaryota</taxon>
        <taxon>Metazoa</taxon>
        <taxon>Spiralia</taxon>
        <taxon>Gnathifera</taxon>
        <taxon>Rotifera</taxon>
        <taxon>Eurotatoria</taxon>
        <taxon>Bdelloidea</taxon>
        <taxon>Philodinida</taxon>
        <taxon>Philodinidae</taxon>
        <taxon>Rotaria</taxon>
    </lineage>
</organism>
<evidence type="ECO:0000313" key="1">
    <source>
        <dbReference type="EMBL" id="CAF5054523.1"/>
    </source>
</evidence>
<dbReference type="AlphaFoldDB" id="A0A8S3EGH9"/>
<gene>
    <name evidence="2" type="ORF">GIL414_LOCUS61004</name>
    <name evidence="1" type="ORF">SMN809_LOCUS59403</name>
</gene>
<feature type="non-terminal residue" evidence="2">
    <location>
        <position position="1"/>
    </location>
</feature>
<dbReference type="Proteomes" id="UP000676336">
    <property type="component" value="Unassembled WGS sequence"/>
</dbReference>
<dbReference type="Proteomes" id="UP000681720">
    <property type="component" value="Unassembled WGS sequence"/>
</dbReference>
<evidence type="ECO:0000313" key="2">
    <source>
        <dbReference type="EMBL" id="CAF5069141.1"/>
    </source>
</evidence>
<evidence type="ECO:0000313" key="3">
    <source>
        <dbReference type="Proteomes" id="UP000681720"/>
    </source>
</evidence>
<dbReference type="EMBL" id="CAJOBI010226540">
    <property type="protein sequence ID" value="CAF5054523.1"/>
    <property type="molecule type" value="Genomic_DNA"/>
</dbReference>
<dbReference type="EMBL" id="CAJOBJ010237841">
    <property type="protein sequence ID" value="CAF5069141.1"/>
    <property type="molecule type" value="Genomic_DNA"/>
</dbReference>
<comment type="caution">
    <text evidence="2">The sequence shown here is derived from an EMBL/GenBank/DDBJ whole genome shotgun (WGS) entry which is preliminary data.</text>
</comment>
<proteinExistence type="predicted"/>
<sequence>TSVNPAHVVNGVAHAWPGRYVDNALAESEYVIGERERERERELT</sequence>